<feature type="compositionally biased region" description="Low complexity" evidence="2">
    <location>
        <begin position="282"/>
        <end position="300"/>
    </location>
</feature>
<evidence type="ECO:0000256" key="1">
    <source>
        <dbReference type="SAM" id="Coils"/>
    </source>
</evidence>
<feature type="region of interest" description="Disordered" evidence="2">
    <location>
        <begin position="282"/>
        <end position="311"/>
    </location>
</feature>
<evidence type="ECO:0000256" key="2">
    <source>
        <dbReference type="SAM" id="MobiDB-lite"/>
    </source>
</evidence>
<dbReference type="InterPro" id="IPR027417">
    <property type="entry name" value="P-loop_NTPase"/>
</dbReference>
<sequence>MSSLLFSGQPGEVGFIQTEPHRRAVAHVLQGIHQGAGAVLLTGEKQVGKSAVFVSAMAQAQAANPSIIAIILSAYDIERKGVMPVVRTALEGRGVSMSDGLEGALASLRASGRLLRLLIDNADALSEGSLEDLYDMMKAEEGAVGAALQVTFAGSASLRRLLYKNEFEPMRRVISSSFHMSPLTEKEMLLWLQDSLGEAGLGTIAIEQEGLERLMATTHGFPGAAIPAFRLAVAKVRREDRSVIMADDMPDPLAEESGAVVTAQETAAEPEAEIQAFDSAVPDDTPAETVAPAAPDAAFPSEGETTEDDEETTFMSLNSRLEQLSQPGEEAQQAGTDEEATETETPLEKAQAASPAVETAEPAALETEDTTPLPLPETGAQETSMPETAAPVRDRAADMAAIDAYVTDAVERIAALKTSLTQLRDKAEQLEEKHFASRERFTARLRGLHDKIEQVASGD</sequence>
<reference evidence="5" key="1">
    <citation type="submission" date="2010-08" db="EMBL/GenBank/DDBJ databases">
        <title>Genome sequence of Parvularcula bermudensis HTCC2503.</title>
        <authorList>
            <person name="Kang D.-M."/>
            <person name="Oh H.-M."/>
            <person name="Cho J.-C."/>
        </authorList>
    </citation>
    <scope>NUCLEOTIDE SEQUENCE [LARGE SCALE GENOMIC DNA]</scope>
    <source>
        <strain evidence="5">ATCC BAA-594 / HTCC2503 / KCTC 12087</strain>
    </source>
</reference>
<keyword evidence="1" id="KW-0175">Coiled coil</keyword>
<accession>E0TGM5</accession>
<dbReference type="OrthoDB" id="7828921at2"/>
<evidence type="ECO:0000313" key="5">
    <source>
        <dbReference type="Proteomes" id="UP000001302"/>
    </source>
</evidence>
<dbReference type="HOGENOM" id="CLU_595592_0_0_5"/>
<dbReference type="Pfam" id="PF13401">
    <property type="entry name" value="AAA_22"/>
    <property type="match status" value="1"/>
</dbReference>
<name>E0TGM5_PARBH</name>
<dbReference type="PANTHER" id="PTHR35894">
    <property type="entry name" value="GENERAL SECRETION PATHWAY PROTEIN A-RELATED"/>
    <property type="match status" value="1"/>
</dbReference>
<feature type="region of interest" description="Disordered" evidence="2">
    <location>
        <begin position="323"/>
        <end position="394"/>
    </location>
</feature>
<dbReference type="EMBL" id="CP002156">
    <property type="protein sequence ID" value="ADM10157.1"/>
    <property type="molecule type" value="Genomic_DNA"/>
</dbReference>
<dbReference type="Proteomes" id="UP000001302">
    <property type="component" value="Chromosome"/>
</dbReference>
<dbReference type="STRING" id="314260.PB2503_10529"/>
<keyword evidence="5" id="KW-1185">Reference proteome</keyword>
<evidence type="ECO:0000313" key="4">
    <source>
        <dbReference type="EMBL" id="ADM10157.1"/>
    </source>
</evidence>
<evidence type="ECO:0000259" key="3">
    <source>
        <dbReference type="Pfam" id="PF13401"/>
    </source>
</evidence>
<dbReference type="KEGG" id="pbr:PB2503_10529"/>
<dbReference type="InterPro" id="IPR049945">
    <property type="entry name" value="AAA_22"/>
</dbReference>
<dbReference type="RefSeq" id="WP_013301131.1">
    <property type="nucleotide sequence ID" value="NC_014414.1"/>
</dbReference>
<dbReference type="AlphaFoldDB" id="E0TGM5"/>
<gene>
    <name evidence="4" type="ordered locus">PB2503_10529</name>
</gene>
<dbReference type="SUPFAM" id="SSF52540">
    <property type="entry name" value="P-loop containing nucleoside triphosphate hydrolases"/>
    <property type="match status" value="1"/>
</dbReference>
<dbReference type="InterPro" id="IPR052026">
    <property type="entry name" value="ExeA_AAA_ATPase_DNA-bind"/>
</dbReference>
<dbReference type="PANTHER" id="PTHR35894:SF1">
    <property type="entry name" value="PHOSPHORIBULOKINASE _ URIDINE KINASE FAMILY"/>
    <property type="match status" value="1"/>
</dbReference>
<proteinExistence type="predicted"/>
<reference evidence="4 5" key="2">
    <citation type="journal article" date="2011" name="J. Bacteriol.">
        <title>Complete genome sequence of strain HTCC2503T of Parvularcula bermudensis, the type species of the order "Parvularculales" in the class Alphaproteobacteria.</title>
        <authorList>
            <person name="Oh H.M."/>
            <person name="Kang I."/>
            <person name="Vergin K.L."/>
            <person name="Kang D."/>
            <person name="Rhee K.H."/>
            <person name="Giovannoni S.J."/>
            <person name="Cho J.C."/>
        </authorList>
    </citation>
    <scope>NUCLEOTIDE SEQUENCE [LARGE SCALE GENOMIC DNA]</scope>
    <source>
        <strain evidence="5">ATCC BAA-594 / HTCC2503 / KCTC 12087</strain>
    </source>
</reference>
<feature type="coiled-coil region" evidence="1">
    <location>
        <begin position="406"/>
        <end position="440"/>
    </location>
</feature>
<feature type="domain" description="ORC1/DEAH AAA+ ATPase" evidence="3">
    <location>
        <begin position="34"/>
        <end position="162"/>
    </location>
</feature>
<protein>
    <submittedName>
        <fullName evidence="4">Putative ATPase and membrane protein</fullName>
    </submittedName>
</protein>
<organism evidence="4 5">
    <name type="scientific">Parvularcula bermudensis (strain ATCC BAA-594 / HTCC2503 / KCTC 12087)</name>
    <dbReference type="NCBI Taxonomy" id="314260"/>
    <lineage>
        <taxon>Bacteria</taxon>
        <taxon>Pseudomonadati</taxon>
        <taxon>Pseudomonadota</taxon>
        <taxon>Alphaproteobacteria</taxon>
        <taxon>Parvularculales</taxon>
        <taxon>Parvularculaceae</taxon>
        <taxon>Parvularcula</taxon>
    </lineage>
</organism>
<dbReference type="GO" id="GO:0016887">
    <property type="term" value="F:ATP hydrolysis activity"/>
    <property type="evidence" value="ECO:0007669"/>
    <property type="project" value="InterPro"/>
</dbReference>
<dbReference type="eggNOG" id="COG3267">
    <property type="taxonomic scope" value="Bacteria"/>
</dbReference>